<feature type="transmembrane region" description="Helical" evidence="15">
    <location>
        <begin position="217"/>
        <end position="241"/>
    </location>
</feature>
<comment type="similarity">
    <text evidence="3">Belongs to the major facilitator superfamily. Monocarboxylate porter (TC 2.A.1.13) family.</text>
</comment>
<dbReference type="GO" id="GO:0008028">
    <property type="term" value="F:monocarboxylic acid transmembrane transporter activity"/>
    <property type="evidence" value="ECO:0007669"/>
    <property type="project" value="TreeGrafter"/>
</dbReference>
<feature type="transmembrane region" description="Helical" evidence="15">
    <location>
        <begin position="292"/>
        <end position="312"/>
    </location>
</feature>
<keyword evidence="8 15" id="KW-1133">Transmembrane helix</keyword>
<feature type="region of interest" description="Disordered" evidence="14">
    <location>
        <begin position="412"/>
        <end position="440"/>
    </location>
</feature>
<comment type="function">
    <text evidence="11">Proton-linked monocarboxylate transporter. May catalyze the transport of monocarboxylates across the plasma membrane.</text>
</comment>
<dbReference type="InterPro" id="IPR011701">
    <property type="entry name" value="MFS"/>
</dbReference>
<evidence type="ECO:0000256" key="9">
    <source>
        <dbReference type="ARBA" id="ARBA00023034"/>
    </source>
</evidence>
<dbReference type="GO" id="GO:0005886">
    <property type="term" value="C:plasma membrane"/>
    <property type="evidence" value="ECO:0007669"/>
    <property type="project" value="UniProtKB-SubCell"/>
</dbReference>
<feature type="transmembrane region" description="Helical" evidence="15">
    <location>
        <begin position="318"/>
        <end position="338"/>
    </location>
</feature>
<evidence type="ECO:0000256" key="12">
    <source>
        <dbReference type="ARBA" id="ARBA00073869"/>
    </source>
</evidence>
<dbReference type="Proteomes" id="UP000694403">
    <property type="component" value="Unplaced"/>
</dbReference>
<dbReference type="AlphaFoldDB" id="A0A8C3SGF7"/>
<evidence type="ECO:0000259" key="16">
    <source>
        <dbReference type="PROSITE" id="PS50850"/>
    </source>
</evidence>
<keyword evidence="5" id="KW-1003">Cell membrane</keyword>
<evidence type="ECO:0000256" key="10">
    <source>
        <dbReference type="ARBA" id="ARBA00023136"/>
    </source>
</evidence>
<evidence type="ECO:0000256" key="8">
    <source>
        <dbReference type="ARBA" id="ARBA00022989"/>
    </source>
</evidence>
<reference evidence="17" key="2">
    <citation type="submission" date="2025-09" db="UniProtKB">
        <authorList>
            <consortium name="Ensembl"/>
        </authorList>
    </citation>
    <scope>IDENTIFICATION</scope>
</reference>
<evidence type="ECO:0000256" key="13">
    <source>
        <dbReference type="ARBA" id="ARBA00078721"/>
    </source>
</evidence>
<feature type="transmembrane region" description="Helical" evidence="15">
    <location>
        <begin position="84"/>
        <end position="102"/>
    </location>
</feature>
<evidence type="ECO:0000256" key="7">
    <source>
        <dbReference type="ARBA" id="ARBA00022847"/>
    </source>
</evidence>
<comment type="subcellular location">
    <subcellularLocation>
        <location evidence="1">Cell membrane</location>
        <topology evidence="1">Multi-pass membrane protein</topology>
    </subcellularLocation>
    <subcellularLocation>
        <location evidence="2">Golgi apparatus membrane</location>
        <topology evidence="2">Multi-pass membrane protein</topology>
    </subcellularLocation>
</comment>
<evidence type="ECO:0000256" key="3">
    <source>
        <dbReference type="ARBA" id="ARBA00006727"/>
    </source>
</evidence>
<feature type="transmembrane region" description="Helical" evidence="15">
    <location>
        <begin position="173"/>
        <end position="196"/>
    </location>
</feature>
<evidence type="ECO:0000256" key="11">
    <source>
        <dbReference type="ARBA" id="ARBA00059080"/>
    </source>
</evidence>
<protein>
    <recommendedName>
        <fullName evidence="12">Monocarboxylate transporter 13</fullName>
    </recommendedName>
    <alternativeName>
        <fullName evidence="13">Solute carrier family 16 member 13</fullName>
    </alternativeName>
</protein>
<dbReference type="InterPro" id="IPR036259">
    <property type="entry name" value="MFS_trans_sf"/>
</dbReference>
<dbReference type="Ensembl" id="ENSCSRT00000015138.1">
    <property type="protein sequence ID" value="ENSCSRP00000014521.1"/>
    <property type="gene ID" value="ENSCSRG00000011091.1"/>
</dbReference>
<proteinExistence type="inferred from homology"/>
<dbReference type="PANTHER" id="PTHR11360">
    <property type="entry name" value="MONOCARBOXYLATE TRANSPORTER"/>
    <property type="match status" value="1"/>
</dbReference>
<evidence type="ECO:0000313" key="18">
    <source>
        <dbReference type="Proteomes" id="UP000694403"/>
    </source>
</evidence>
<sequence>MGPPVLAAAPDGGWGWLVALAVFLEAGLIFGVIRSFGVFFVEFLGHFGELAGRVSWVTSITIAILLFASPVGTSLSTQYGARPVVMAGGFLSGLGLLLASFATSLTHLYLSIGLLSGFGGALVFAPSVATLARYFKRRRALATAVAFSGPGLCSLAFSPLFQFLVDSYGWRGGLMIVAGMTFHLMACGALLRPLALTEDLALAPAPQRSWLAKLSSLFGLALLSSWPFLTFAVSGLLMNLGYLVPFAHLVPHAREMGFDEYQAACLMSMTGATDLCGRLVAGWLDARRAFRLLHTLTLWTLLTGITLLLVPFGHTYPTLMAIDLCYGFLAGAVVPLKFSCLVEIVGTGRILEATGLVHLLESFGALAGPPLSGFLRDVTGSYTVSFIASGTFLIVGGLVLFTVPNFCSCSTTSPPKQSGDPEDAGNLTRHNGDHPCDGKT</sequence>
<evidence type="ECO:0000256" key="6">
    <source>
        <dbReference type="ARBA" id="ARBA00022692"/>
    </source>
</evidence>
<evidence type="ECO:0000256" key="5">
    <source>
        <dbReference type="ARBA" id="ARBA00022475"/>
    </source>
</evidence>
<evidence type="ECO:0000313" key="17">
    <source>
        <dbReference type="Ensembl" id="ENSCSRP00000014521.1"/>
    </source>
</evidence>
<feature type="transmembrane region" description="Helical" evidence="15">
    <location>
        <begin position="12"/>
        <end position="33"/>
    </location>
</feature>
<keyword evidence="6 15" id="KW-0812">Transmembrane</keyword>
<feature type="compositionally biased region" description="Basic and acidic residues" evidence="14">
    <location>
        <begin position="430"/>
        <end position="440"/>
    </location>
</feature>
<evidence type="ECO:0000256" key="2">
    <source>
        <dbReference type="ARBA" id="ARBA00004653"/>
    </source>
</evidence>
<dbReference type="GO" id="GO:0015293">
    <property type="term" value="F:symporter activity"/>
    <property type="evidence" value="ECO:0007669"/>
    <property type="project" value="UniProtKB-KW"/>
</dbReference>
<feature type="transmembrane region" description="Helical" evidence="15">
    <location>
        <begin position="380"/>
        <end position="403"/>
    </location>
</feature>
<dbReference type="Gene3D" id="1.20.1250.20">
    <property type="entry name" value="MFS general substrate transporter like domains"/>
    <property type="match status" value="1"/>
</dbReference>
<dbReference type="FunFam" id="1.20.1250.20:FF:000163">
    <property type="entry name" value="Putative monocarboxylate transporter 13"/>
    <property type="match status" value="1"/>
</dbReference>
<keyword evidence="4" id="KW-0813">Transport</keyword>
<evidence type="ECO:0000256" key="14">
    <source>
        <dbReference type="SAM" id="MobiDB-lite"/>
    </source>
</evidence>
<feature type="transmembrane region" description="Helical" evidence="15">
    <location>
        <begin position="53"/>
        <end position="72"/>
    </location>
</feature>
<reference evidence="17" key="1">
    <citation type="submission" date="2025-08" db="UniProtKB">
        <authorList>
            <consortium name="Ensembl"/>
        </authorList>
    </citation>
    <scope>IDENTIFICATION</scope>
</reference>
<dbReference type="PANTHER" id="PTHR11360:SF19">
    <property type="entry name" value="MONOCARBOXYLATE TRANSPORTER 13"/>
    <property type="match status" value="1"/>
</dbReference>
<keyword evidence="10 15" id="KW-0472">Membrane</keyword>
<accession>A0A8C3SGF7</accession>
<dbReference type="SUPFAM" id="SSF103473">
    <property type="entry name" value="MFS general substrate transporter"/>
    <property type="match status" value="1"/>
</dbReference>
<dbReference type="InterPro" id="IPR020846">
    <property type="entry name" value="MFS_dom"/>
</dbReference>
<keyword evidence="7" id="KW-0769">Symport</keyword>
<dbReference type="PROSITE" id="PS50850">
    <property type="entry name" value="MFS"/>
    <property type="match status" value="1"/>
</dbReference>
<organism evidence="17 18">
    <name type="scientific">Chelydra serpentina</name>
    <name type="common">Snapping turtle</name>
    <name type="synonym">Testudo serpentina</name>
    <dbReference type="NCBI Taxonomy" id="8475"/>
    <lineage>
        <taxon>Eukaryota</taxon>
        <taxon>Metazoa</taxon>
        <taxon>Chordata</taxon>
        <taxon>Craniata</taxon>
        <taxon>Vertebrata</taxon>
        <taxon>Euteleostomi</taxon>
        <taxon>Archelosauria</taxon>
        <taxon>Testudinata</taxon>
        <taxon>Testudines</taxon>
        <taxon>Cryptodira</taxon>
        <taxon>Durocryptodira</taxon>
        <taxon>Americhelydia</taxon>
        <taxon>Chelydroidea</taxon>
        <taxon>Chelydridae</taxon>
        <taxon>Chelydra</taxon>
    </lineage>
</organism>
<dbReference type="Pfam" id="PF07690">
    <property type="entry name" value="MFS_1"/>
    <property type="match status" value="1"/>
</dbReference>
<feature type="domain" description="Major facilitator superfamily (MFS) profile" evidence="16">
    <location>
        <begin position="15"/>
        <end position="408"/>
    </location>
</feature>
<evidence type="ECO:0000256" key="15">
    <source>
        <dbReference type="SAM" id="Phobius"/>
    </source>
</evidence>
<keyword evidence="9" id="KW-0333">Golgi apparatus</keyword>
<evidence type="ECO:0000256" key="4">
    <source>
        <dbReference type="ARBA" id="ARBA00022448"/>
    </source>
</evidence>
<name>A0A8C3SGF7_CHESE</name>
<feature type="transmembrane region" description="Helical" evidence="15">
    <location>
        <begin position="141"/>
        <end position="161"/>
    </location>
</feature>
<keyword evidence="18" id="KW-1185">Reference proteome</keyword>
<dbReference type="GO" id="GO:0000139">
    <property type="term" value="C:Golgi membrane"/>
    <property type="evidence" value="ECO:0007669"/>
    <property type="project" value="UniProtKB-SubCell"/>
</dbReference>
<feature type="transmembrane region" description="Helical" evidence="15">
    <location>
        <begin position="108"/>
        <end position="129"/>
    </location>
</feature>
<evidence type="ECO:0000256" key="1">
    <source>
        <dbReference type="ARBA" id="ARBA00004651"/>
    </source>
</evidence>
<dbReference type="InterPro" id="IPR050327">
    <property type="entry name" value="Proton-linked_MCT"/>
</dbReference>